<evidence type="ECO:0000256" key="1">
    <source>
        <dbReference type="ARBA" id="ARBA00006295"/>
    </source>
</evidence>
<dbReference type="Pfam" id="PF02195">
    <property type="entry name" value="ParB_N"/>
    <property type="match status" value="1"/>
</dbReference>
<dbReference type="GO" id="GO:0005694">
    <property type="term" value="C:chromosome"/>
    <property type="evidence" value="ECO:0007669"/>
    <property type="project" value="TreeGrafter"/>
</dbReference>
<comment type="similarity">
    <text evidence="1">Belongs to the ParB family.</text>
</comment>
<dbReference type="Gene3D" id="1.10.10.2830">
    <property type="match status" value="1"/>
</dbReference>
<feature type="domain" description="ParB-like N-terminal" evidence="5">
    <location>
        <begin position="33"/>
        <end position="127"/>
    </location>
</feature>
<accession>A0A382BA26</accession>
<sequence>MTMAKRKSLGRGLDALLSTEIRPNEQAMETGLKEIPVDLLQRGLFQPRLDMREESLEELANTIRSRGLFQPIVVRPLGSGAGEPQYEIVAGERRWRAAQLAGLQSVPALVKDITDQDALEVALIENIQREDLNALEEARAFKCLVDKFDMTHGEVADAVGRGRASVSNLMRLLELPDTVKNMLEQRQLDMGHARALLSLDSAEAQAKLATRVIKEGLSVRETERAVKRLSRPAGQNAGSGSSASKDPNVARLEMEIGEKLGAPVRIETQRVGGRIVIRYHSLEELEGIVEHID</sequence>
<reference evidence="6" key="1">
    <citation type="submission" date="2018-05" db="EMBL/GenBank/DDBJ databases">
        <authorList>
            <person name="Lanie J.A."/>
            <person name="Ng W.-L."/>
            <person name="Kazmierczak K.M."/>
            <person name="Andrzejewski T.M."/>
            <person name="Davidsen T.M."/>
            <person name="Wayne K.J."/>
            <person name="Tettelin H."/>
            <person name="Glass J.I."/>
            <person name="Rusch D."/>
            <person name="Podicherti R."/>
            <person name="Tsui H.-C.T."/>
            <person name="Winkler M.E."/>
        </authorList>
    </citation>
    <scope>NUCLEOTIDE SEQUENCE</scope>
</reference>
<organism evidence="6">
    <name type="scientific">marine metagenome</name>
    <dbReference type="NCBI Taxonomy" id="408172"/>
    <lineage>
        <taxon>unclassified sequences</taxon>
        <taxon>metagenomes</taxon>
        <taxon>ecological metagenomes</taxon>
    </lineage>
</organism>
<dbReference type="FunFam" id="3.90.1530.30:FF:000001">
    <property type="entry name" value="Chromosome partitioning protein ParB"/>
    <property type="match status" value="1"/>
</dbReference>
<evidence type="ECO:0000256" key="3">
    <source>
        <dbReference type="ARBA" id="ARBA00023125"/>
    </source>
</evidence>
<dbReference type="SUPFAM" id="SSF110849">
    <property type="entry name" value="ParB/Sulfiredoxin"/>
    <property type="match status" value="1"/>
</dbReference>
<dbReference type="Gene3D" id="3.90.1530.30">
    <property type="match status" value="1"/>
</dbReference>
<gene>
    <name evidence="6" type="ORF">METZ01_LOCUS163500</name>
</gene>
<dbReference type="InterPro" id="IPR050336">
    <property type="entry name" value="Chromosome_partition/occlusion"/>
</dbReference>
<proteinExistence type="inferred from homology"/>
<protein>
    <recommendedName>
        <fullName evidence="5">ParB-like N-terminal domain-containing protein</fullName>
    </recommendedName>
</protein>
<dbReference type="SUPFAM" id="SSF109709">
    <property type="entry name" value="KorB DNA-binding domain-like"/>
    <property type="match status" value="1"/>
</dbReference>
<name>A0A382BA26_9ZZZZ</name>
<dbReference type="InterPro" id="IPR003115">
    <property type="entry name" value="ParB_N"/>
</dbReference>
<dbReference type="EMBL" id="UINC01028873">
    <property type="protein sequence ID" value="SVB10646.1"/>
    <property type="molecule type" value="Genomic_DNA"/>
</dbReference>
<evidence type="ECO:0000313" key="6">
    <source>
        <dbReference type="EMBL" id="SVB10646.1"/>
    </source>
</evidence>
<dbReference type="SMART" id="SM00470">
    <property type="entry name" value="ParB"/>
    <property type="match status" value="1"/>
</dbReference>
<dbReference type="PANTHER" id="PTHR33375">
    <property type="entry name" value="CHROMOSOME-PARTITIONING PROTEIN PARB-RELATED"/>
    <property type="match status" value="1"/>
</dbReference>
<dbReference type="PANTHER" id="PTHR33375:SF1">
    <property type="entry name" value="CHROMOSOME-PARTITIONING PROTEIN PARB-RELATED"/>
    <property type="match status" value="1"/>
</dbReference>
<dbReference type="InterPro" id="IPR041468">
    <property type="entry name" value="HTH_ParB/Spo0J"/>
</dbReference>
<keyword evidence="2" id="KW-0159">Chromosome partition</keyword>
<dbReference type="NCBIfam" id="TIGR00180">
    <property type="entry name" value="parB_part"/>
    <property type="match status" value="1"/>
</dbReference>
<dbReference type="GO" id="GO:0045881">
    <property type="term" value="P:positive regulation of sporulation resulting in formation of a cellular spore"/>
    <property type="evidence" value="ECO:0007669"/>
    <property type="project" value="TreeGrafter"/>
</dbReference>
<evidence type="ECO:0000259" key="5">
    <source>
        <dbReference type="SMART" id="SM00470"/>
    </source>
</evidence>
<dbReference type="GO" id="GO:0007059">
    <property type="term" value="P:chromosome segregation"/>
    <property type="evidence" value="ECO:0007669"/>
    <property type="project" value="UniProtKB-KW"/>
</dbReference>
<keyword evidence="3" id="KW-0238">DNA-binding</keyword>
<evidence type="ECO:0000256" key="4">
    <source>
        <dbReference type="SAM" id="MobiDB-lite"/>
    </source>
</evidence>
<feature type="region of interest" description="Disordered" evidence="4">
    <location>
        <begin position="228"/>
        <end position="248"/>
    </location>
</feature>
<evidence type="ECO:0000256" key="2">
    <source>
        <dbReference type="ARBA" id="ARBA00022829"/>
    </source>
</evidence>
<dbReference type="InterPro" id="IPR004437">
    <property type="entry name" value="ParB/RepB/Spo0J"/>
</dbReference>
<dbReference type="CDD" id="cd16393">
    <property type="entry name" value="SPO0J_N"/>
    <property type="match status" value="1"/>
</dbReference>
<dbReference type="InterPro" id="IPR057240">
    <property type="entry name" value="ParB_dimer_C"/>
</dbReference>
<dbReference type="FunFam" id="1.10.10.2830:FF:000001">
    <property type="entry name" value="Chromosome partitioning protein ParB"/>
    <property type="match status" value="1"/>
</dbReference>
<dbReference type="GO" id="GO:0003677">
    <property type="term" value="F:DNA binding"/>
    <property type="evidence" value="ECO:0007669"/>
    <property type="project" value="UniProtKB-KW"/>
</dbReference>
<dbReference type="AlphaFoldDB" id="A0A382BA26"/>
<dbReference type="Pfam" id="PF23552">
    <property type="entry name" value="ParB_C"/>
    <property type="match status" value="1"/>
</dbReference>
<dbReference type="InterPro" id="IPR036086">
    <property type="entry name" value="ParB/Sulfiredoxin_sf"/>
</dbReference>
<dbReference type="Pfam" id="PF17762">
    <property type="entry name" value="HTH_ParB"/>
    <property type="match status" value="1"/>
</dbReference>